<dbReference type="Gene3D" id="3.20.20.80">
    <property type="entry name" value="Glycosidases"/>
    <property type="match status" value="2"/>
</dbReference>
<dbReference type="SUPFAM" id="SSF48208">
    <property type="entry name" value="Six-hairpin glycosidases"/>
    <property type="match status" value="1"/>
</dbReference>
<evidence type="ECO:0000256" key="16">
    <source>
        <dbReference type="ARBA" id="ARBA00031477"/>
    </source>
</evidence>
<evidence type="ECO:0000256" key="5">
    <source>
        <dbReference type="ARBA" id="ARBA00012560"/>
    </source>
</evidence>
<dbReference type="GO" id="GO:0005978">
    <property type="term" value="P:glycogen biosynthetic process"/>
    <property type="evidence" value="ECO:0007669"/>
    <property type="project" value="UniProtKB-KW"/>
</dbReference>
<evidence type="ECO:0000259" key="20">
    <source>
        <dbReference type="Pfam" id="PF14702"/>
    </source>
</evidence>
<dbReference type="Pfam" id="PF14701">
    <property type="entry name" value="hDGE_amylase"/>
    <property type="match status" value="1"/>
</dbReference>
<dbReference type="GeneID" id="100901005"/>
<dbReference type="Gene3D" id="1.50.10.10">
    <property type="match status" value="1"/>
</dbReference>
<dbReference type="GO" id="GO:0005737">
    <property type="term" value="C:cytoplasm"/>
    <property type="evidence" value="ECO:0007669"/>
    <property type="project" value="UniProtKB-SubCell"/>
</dbReference>
<dbReference type="InterPro" id="IPR010401">
    <property type="entry name" value="AGL/Gdb1"/>
</dbReference>
<dbReference type="RefSeq" id="XP_028967982.1">
    <property type="nucleotide sequence ID" value="XM_029112149.1"/>
</dbReference>
<evidence type="ECO:0000256" key="1">
    <source>
        <dbReference type="ARBA" id="ARBA00000439"/>
    </source>
</evidence>
<keyword evidence="8" id="KW-0963">Cytoplasm</keyword>
<dbReference type="InterPro" id="IPR029436">
    <property type="entry name" value="AGL_euk_N"/>
</dbReference>
<name>A0AAJ7WIE0_9ACAR</name>
<evidence type="ECO:0000259" key="19">
    <source>
        <dbReference type="Pfam" id="PF14701"/>
    </source>
</evidence>
<dbReference type="CDD" id="cd11327">
    <property type="entry name" value="AmyAc_Glg_debranch_2"/>
    <property type="match status" value="1"/>
</dbReference>
<sequence>MSDIELSVFQLEANRSYESEIYKVAKGSTVRFTLGPSLFGHEVSLFTNNPLQKSAAFERKSYRKLEWNFHFAEFADEGNAFADCTYPSAGTFKFYITLDDSKEESSSGFILVEPQLTLQGNPLPLDGIQCQTVLSKCLGPFPDWEGIIAVSAAAGYNVVHFTPVQALGGSNSAYSLKDHMALNETFKTPNKNPTFKDVQEFICEMEKKHKLLSLTDIVLNHTANETPWLREHPECSFNALNSPHLRTAMLLDQEIYLLSMRAMRGETLSIGLPPQITDEAHVQAVRLQIRDEILPRLKLHEFYLADINDLVTKFEASAEPVATSSSHNLTMTQTYTRFGAKCNIAEARRAFVDSTDFRRFLEDFNSQKVRETEEHLKHAVENILKGLRYHKVDSRGPKEHKITRIAPIVVRYFLPNHDSVLDEMSSTEMEACFSNEKGAFIMAHNGWVMGDDPLRNFALEGSMVYLRRELIAWGDSCKLRYGESPADCPFLWDYMKTYVKSSAEIFHGLRLDNCHSTPIHVAEYLLDAARSVRNDLYVIAELFTSSEAVDNIFVNRLGINSLIREALQAGDSHELGRLVHRYGGIPVGSFFHSKGVAPLMPAVAHAIFVDMTHDNPSPYETRSVYDFLPSAALVSMASCATGSSRGYDELVPHHIHVVNENRRFQNLDEVADQGIMQAKKILNDLHHQLGLENFREVYVDQLDFDTVSVTRRCPLTDESVILVSRTSFQKPEDPKKKTSLRPLQVAGKIKRVIIEARLQEDQSAKGIFERKKTVINGLEGFKLMVKSDIPLSECTMVRVEEFDNGERCEINFTDLTPGSVVAFRVEVGPTAKSCMEDARTLLRPFGYFKGAVQVPQSVRAVISKLDMDDLNRILFRGDLEEKSDGLGMGAYNLDAVGPMIYCGLQGVMTHLSYIRPRNDLGHPLCSNIREGDWLIDHMVNRLRPHKSCSEFASLLEQMLRPIKKVPHYLKPCYFDAMVTALFNQLLDAVWQKMSKFVSCGSNFVRQISLASVILTGFVYDSPLPPLSTKLSPSAPMKHDVHSSLICQQCPTLAAGLPHFSTGYMRNWGRDTFISLRGLLLLTGRFSEARCIILGFAGTLRHGLIPNLLDRGTNSRYNCRDAVWFWLECIKQYADIVPQGESILKDPVSRLYPQDDSDALPVDTVIMPLHDVMQEALQKHWSGTSFRERNAGTRIDAQMKDAGFNVCFGVDHETGFVFGGNEFNCGTWMDKMGSIPGKNQGIPASPRDGSAVELVGLSKSVISWLHKKNKEGTYPYASVEFEGKTKTTFAEWSDMIQAHFEPCFYVPEEGSGPLDARPDLINQRGIYKDTFRSQQPWADYQFRPNFTVAMVVAPELFNPEHARKALTEAKQVLKGPLGMRTLDPSDMTYNGNYDNSDGDGGFNYHRGPEWLWPMGYFLRAQLCFAKDSLAARKDVRRSLQPHLQALQSSPWRGLPELTNRDGAVCHHSCPIQAWSHACLLELLYQLHD</sequence>
<feature type="domain" description="Glycogen debranching enzyme C-terminal" evidence="17">
    <location>
        <begin position="1047"/>
        <end position="1480"/>
    </location>
</feature>
<accession>A0AAJ7WIE0</accession>
<proteinExistence type="inferred from homology"/>
<dbReference type="GO" id="GO:0004135">
    <property type="term" value="F:amylo-alpha-1,6-glucosidase activity"/>
    <property type="evidence" value="ECO:0007669"/>
    <property type="project" value="UniProtKB-EC"/>
</dbReference>
<dbReference type="InterPro" id="IPR032790">
    <property type="entry name" value="GDE_C"/>
</dbReference>
<evidence type="ECO:0000313" key="22">
    <source>
        <dbReference type="RefSeq" id="XP_028967982.1"/>
    </source>
</evidence>
<dbReference type="PANTHER" id="PTHR10569:SF2">
    <property type="entry name" value="GLYCOGEN DEBRANCHING ENZYME"/>
    <property type="match status" value="1"/>
</dbReference>
<keyword evidence="10" id="KW-0808">Transferase</keyword>
<dbReference type="Pfam" id="PF14702">
    <property type="entry name" value="hGDE_central"/>
    <property type="match status" value="1"/>
</dbReference>
<evidence type="ECO:0000256" key="8">
    <source>
        <dbReference type="ARBA" id="ARBA00022490"/>
    </source>
</evidence>
<evidence type="ECO:0000256" key="10">
    <source>
        <dbReference type="ARBA" id="ARBA00022679"/>
    </source>
</evidence>
<dbReference type="FunFam" id="3.20.20.80:FF:000108">
    <property type="entry name" value="glycogen debranching enzyme"/>
    <property type="match status" value="1"/>
</dbReference>
<evidence type="ECO:0000256" key="15">
    <source>
        <dbReference type="ARBA" id="ARBA00025780"/>
    </source>
</evidence>
<comment type="function">
    <text evidence="3">Multifunctional enzyme acting as 1,4-alpha-D-glucan:1,4-alpha-D-glucan 4-alpha-D-glycosyltransferase and amylo-1,6-glucosidase in glycogen degradation.</text>
</comment>
<dbReference type="InterPro" id="IPR008928">
    <property type="entry name" value="6-hairpin_glycosidase_sf"/>
</dbReference>
<comment type="subcellular location">
    <subcellularLocation>
        <location evidence="4">Cytoplasm</location>
    </subcellularLocation>
</comment>
<dbReference type="Pfam" id="PF06202">
    <property type="entry name" value="GDE_C"/>
    <property type="match status" value="1"/>
</dbReference>
<dbReference type="KEGG" id="goe:100901005"/>
<evidence type="ECO:0000256" key="9">
    <source>
        <dbReference type="ARBA" id="ARBA00022676"/>
    </source>
</evidence>
<evidence type="ECO:0000259" key="18">
    <source>
        <dbReference type="Pfam" id="PF14699"/>
    </source>
</evidence>
<evidence type="ECO:0000256" key="13">
    <source>
        <dbReference type="ARBA" id="ARBA00023268"/>
    </source>
</evidence>
<reference evidence="22" key="1">
    <citation type="submission" date="2025-08" db="UniProtKB">
        <authorList>
            <consortium name="RefSeq"/>
        </authorList>
    </citation>
    <scope>IDENTIFICATION</scope>
</reference>
<protein>
    <recommendedName>
        <fullName evidence="7">Glycogen debranching enzyme</fullName>
        <ecNumber evidence="5">2.4.1.25</ecNumber>
        <ecNumber evidence="6">3.2.1.33</ecNumber>
    </recommendedName>
    <alternativeName>
        <fullName evidence="16">Glycogen debrancher</fullName>
    </alternativeName>
</protein>
<dbReference type="EC" id="2.4.1.25" evidence="5"/>
<keyword evidence="9" id="KW-0328">Glycosyltransferase</keyword>
<comment type="catalytic activity">
    <reaction evidence="2">
        <text>Hydrolysis of (1-&gt;6)-alpha-D-glucosidic branch linkages in glycogen phosphorylase limit dextrin.</text>
        <dbReference type="EC" id="3.2.1.33"/>
    </reaction>
</comment>
<dbReference type="FunFam" id="3.20.20.80:FF:000070">
    <property type="entry name" value="GDB1p Glycogen debranching enzyme"/>
    <property type="match status" value="1"/>
</dbReference>
<gene>
    <name evidence="22" type="primary">LOC100901005</name>
</gene>
<dbReference type="InterPro" id="IPR017853">
    <property type="entry name" value="GH"/>
</dbReference>
<evidence type="ECO:0000256" key="11">
    <source>
        <dbReference type="ARBA" id="ARBA00022801"/>
    </source>
</evidence>
<dbReference type="EC" id="3.2.1.33" evidence="6"/>
<comment type="catalytic activity">
    <reaction evidence="1">
        <text>Transfers a segment of a (1-&gt;4)-alpha-D-glucan to a new position in an acceptor, which may be glucose or a (1-&gt;4)-alpha-D-glucan.</text>
        <dbReference type="EC" id="2.4.1.25"/>
    </reaction>
</comment>
<dbReference type="PANTHER" id="PTHR10569">
    <property type="entry name" value="GLYCOGEN DEBRANCHING ENZYME"/>
    <property type="match status" value="1"/>
</dbReference>
<dbReference type="InterPro" id="IPR032792">
    <property type="entry name" value="AGL_glucanoTrfase"/>
</dbReference>
<evidence type="ECO:0000256" key="2">
    <source>
        <dbReference type="ARBA" id="ARBA00000927"/>
    </source>
</evidence>
<evidence type="ECO:0000256" key="14">
    <source>
        <dbReference type="ARBA" id="ARBA00023295"/>
    </source>
</evidence>
<evidence type="ECO:0000256" key="12">
    <source>
        <dbReference type="ARBA" id="ARBA00023056"/>
    </source>
</evidence>
<dbReference type="GO" id="GO:0004134">
    <property type="term" value="F:4-alpha-glucanotransferase activity"/>
    <property type="evidence" value="ECO:0007669"/>
    <property type="project" value="UniProtKB-EC"/>
</dbReference>
<evidence type="ECO:0000313" key="21">
    <source>
        <dbReference type="Proteomes" id="UP000694867"/>
    </source>
</evidence>
<dbReference type="InterPro" id="IPR012341">
    <property type="entry name" value="6hp_glycosidase-like_sf"/>
</dbReference>
<evidence type="ECO:0000256" key="4">
    <source>
        <dbReference type="ARBA" id="ARBA00004496"/>
    </source>
</evidence>
<comment type="similarity">
    <text evidence="15">Belongs to the glycogen debranching enzyme family.</text>
</comment>
<feature type="domain" description="Glycogen debranching enzyme central" evidence="20">
    <location>
        <begin position="674"/>
        <end position="942"/>
    </location>
</feature>
<keyword evidence="14" id="KW-0326">Glycosidase</keyword>
<keyword evidence="13" id="KW-0511">Multifunctional enzyme</keyword>
<feature type="domain" description="Eukaryotic glycogen debranching enzyme N-terminal" evidence="18">
    <location>
        <begin position="30"/>
        <end position="119"/>
    </location>
</feature>
<evidence type="ECO:0000256" key="6">
    <source>
        <dbReference type="ARBA" id="ARBA00012778"/>
    </source>
</evidence>
<dbReference type="GO" id="GO:0005980">
    <property type="term" value="P:glycogen catabolic process"/>
    <property type="evidence" value="ECO:0007669"/>
    <property type="project" value="InterPro"/>
</dbReference>
<evidence type="ECO:0000259" key="17">
    <source>
        <dbReference type="Pfam" id="PF06202"/>
    </source>
</evidence>
<dbReference type="InterPro" id="IPR006421">
    <property type="entry name" value="Glycogen_debranch_met"/>
</dbReference>
<dbReference type="Proteomes" id="UP000694867">
    <property type="component" value="Unplaced"/>
</dbReference>
<dbReference type="SUPFAM" id="SSF51445">
    <property type="entry name" value="(Trans)glycosidases"/>
    <property type="match status" value="1"/>
</dbReference>
<keyword evidence="11" id="KW-0378">Hydrolase</keyword>
<evidence type="ECO:0000256" key="7">
    <source>
        <dbReference type="ARBA" id="ARBA00020723"/>
    </source>
</evidence>
<keyword evidence="12" id="KW-0320">Glycogen biosynthesis</keyword>
<evidence type="ECO:0000256" key="3">
    <source>
        <dbReference type="ARBA" id="ARBA00003530"/>
    </source>
</evidence>
<keyword evidence="21" id="KW-1185">Reference proteome</keyword>
<organism evidence="21 22">
    <name type="scientific">Galendromus occidentalis</name>
    <name type="common">western predatory mite</name>
    <dbReference type="NCBI Taxonomy" id="34638"/>
    <lineage>
        <taxon>Eukaryota</taxon>
        <taxon>Metazoa</taxon>
        <taxon>Ecdysozoa</taxon>
        <taxon>Arthropoda</taxon>
        <taxon>Chelicerata</taxon>
        <taxon>Arachnida</taxon>
        <taxon>Acari</taxon>
        <taxon>Parasitiformes</taxon>
        <taxon>Mesostigmata</taxon>
        <taxon>Gamasina</taxon>
        <taxon>Phytoseioidea</taxon>
        <taxon>Phytoseiidae</taxon>
        <taxon>Typhlodrominae</taxon>
        <taxon>Galendromus</taxon>
    </lineage>
</organism>
<dbReference type="Pfam" id="PF14699">
    <property type="entry name" value="hGDE_N"/>
    <property type="match status" value="1"/>
</dbReference>
<feature type="domain" description="Glycogen debranching enzyme glucanotransferase" evidence="19">
    <location>
        <begin position="122"/>
        <end position="537"/>
    </location>
</feature>
<dbReference type="InterPro" id="IPR032788">
    <property type="entry name" value="AGL_central"/>
</dbReference>
<dbReference type="NCBIfam" id="TIGR01531">
    <property type="entry name" value="glyc_debranch"/>
    <property type="match status" value="1"/>
</dbReference>